<name>A0ABP9RRY3_9GAMM</name>
<dbReference type="Proteomes" id="UP001501600">
    <property type="component" value="Unassembled WGS sequence"/>
</dbReference>
<proteinExistence type="predicted"/>
<gene>
    <name evidence="7" type="ORF">GCM10025772_00480</name>
</gene>
<evidence type="ECO:0000256" key="4">
    <source>
        <dbReference type="ARBA" id="ARBA00022927"/>
    </source>
</evidence>
<accession>A0ABP9RRY3</accession>
<dbReference type="Gene3D" id="2.50.20.10">
    <property type="entry name" value="Lipoprotein localisation LolA/LolB/LppX"/>
    <property type="match status" value="1"/>
</dbReference>
<dbReference type="RefSeq" id="WP_345315021.1">
    <property type="nucleotide sequence ID" value="NZ_BAABLF010000001.1"/>
</dbReference>
<comment type="caution">
    <text evidence="7">The sequence shown here is derived from an EMBL/GenBank/DDBJ whole genome shotgun (WGS) entry which is preliminary data.</text>
</comment>
<sequence>MNTPIKKTLIALLAIGSTLTVQASELSAEQIINKANQASFYAGDDGRSQARMKIIDDQGREQLRQFTILRRTKEALGDQQMLVFFSRPSDVRGTVFRVEKKIASDDDRWLYLPGLDLLRRISAGDKRTSFVGSHFFYEDVSGRNPREDSFALVEETDEHYVIDATPKDPGSVEFTHYRVWIDKTTFLPMKAEYRDGQDNLYRRVSVAKVETVQGHPTVVRSKVEDLRSGGATLMEFRGVEYDLGLPESIFSERSMRTPPTQYLR</sequence>
<dbReference type="Pfam" id="PF17131">
    <property type="entry name" value="LolA_like"/>
    <property type="match status" value="1"/>
</dbReference>
<dbReference type="EMBL" id="BAABLF010000001">
    <property type="protein sequence ID" value="GAA5185972.1"/>
    <property type="molecule type" value="Genomic_DNA"/>
</dbReference>
<dbReference type="InterPro" id="IPR029046">
    <property type="entry name" value="LolA/LolB/LppX"/>
</dbReference>
<dbReference type="CDD" id="cd16329">
    <property type="entry name" value="LolA_like"/>
    <property type="match status" value="1"/>
</dbReference>
<organism evidence="7 8">
    <name type="scientific">Ferrimonas gelatinilytica</name>
    <dbReference type="NCBI Taxonomy" id="1255257"/>
    <lineage>
        <taxon>Bacteria</taxon>
        <taxon>Pseudomonadati</taxon>
        <taxon>Pseudomonadota</taxon>
        <taxon>Gammaproteobacteria</taxon>
        <taxon>Alteromonadales</taxon>
        <taxon>Ferrimonadaceae</taxon>
        <taxon>Ferrimonas</taxon>
    </lineage>
</organism>
<evidence type="ECO:0000259" key="6">
    <source>
        <dbReference type="Pfam" id="PF17131"/>
    </source>
</evidence>
<keyword evidence="4" id="KW-0653">Protein transport</keyword>
<comment type="subunit">
    <text evidence="1">Monomer.</text>
</comment>
<keyword evidence="8" id="KW-1185">Reference proteome</keyword>
<evidence type="ECO:0000256" key="1">
    <source>
        <dbReference type="ARBA" id="ARBA00011245"/>
    </source>
</evidence>
<keyword evidence="3 5" id="KW-0732">Signal</keyword>
<evidence type="ECO:0000313" key="7">
    <source>
        <dbReference type="EMBL" id="GAA5185972.1"/>
    </source>
</evidence>
<feature type="signal peptide" evidence="5">
    <location>
        <begin position="1"/>
        <end position="23"/>
    </location>
</feature>
<evidence type="ECO:0000313" key="8">
    <source>
        <dbReference type="Proteomes" id="UP001501600"/>
    </source>
</evidence>
<evidence type="ECO:0000256" key="3">
    <source>
        <dbReference type="ARBA" id="ARBA00022729"/>
    </source>
</evidence>
<reference evidence="8" key="1">
    <citation type="journal article" date="2019" name="Int. J. Syst. Evol. Microbiol.">
        <title>The Global Catalogue of Microorganisms (GCM) 10K type strain sequencing project: providing services to taxonomists for standard genome sequencing and annotation.</title>
        <authorList>
            <consortium name="The Broad Institute Genomics Platform"/>
            <consortium name="The Broad Institute Genome Sequencing Center for Infectious Disease"/>
            <person name="Wu L."/>
            <person name="Ma J."/>
        </authorList>
    </citation>
    <scope>NUCLEOTIDE SEQUENCE [LARGE SCALE GENOMIC DNA]</scope>
    <source>
        <strain evidence="8">JCM 18720</strain>
    </source>
</reference>
<keyword evidence="7" id="KW-0449">Lipoprotein</keyword>
<evidence type="ECO:0000256" key="2">
    <source>
        <dbReference type="ARBA" id="ARBA00022448"/>
    </source>
</evidence>
<keyword evidence="2" id="KW-0813">Transport</keyword>
<feature type="chain" id="PRO_5046022425" evidence="5">
    <location>
        <begin position="24"/>
        <end position="264"/>
    </location>
</feature>
<protein>
    <submittedName>
        <fullName evidence="7">Outer membrane lipoprotein-sorting protein</fullName>
    </submittedName>
</protein>
<feature type="domain" description="Uncharacterized protein TP-0789" evidence="6">
    <location>
        <begin position="77"/>
        <end position="256"/>
    </location>
</feature>
<evidence type="ECO:0000256" key="5">
    <source>
        <dbReference type="SAM" id="SignalP"/>
    </source>
</evidence>
<dbReference type="SUPFAM" id="SSF89392">
    <property type="entry name" value="Prokaryotic lipoproteins and lipoprotein localization factors"/>
    <property type="match status" value="1"/>
</dbReference>
<dbReference type="InterPro" id="IPR033399">
    <property type="entry name" value="TP_0789-like"/>
</dbReference>